<dbReference type="InterPro" id="IPR020613">
    <property type="entry name" value="Thiolase_CS"/>
</dbReference>
<dbReference type="NCBIfam" id="TIGR01930">
    <property type="entry name" value="AcCoA-C-Actrans"/>
    <property type="match status" value="1"/>
</dbReference>
<comment type="similarity">
    <text evidence="1 8">Belongs to the thiolase-like superfamily. Thiolase family.</text>
</comment>
<evidence type="ECO:0000256" key="1">
    <source>
        <dbReference type="ARBA" id="ARBA00010982"/>
    </source>
</evidence>
<dbReference type="InterPro" id="IPR020610">
    <property type="entry name" value="Thiolase_AS"/>
</dbReference>
<dbReference type="EC" id="2.3.1.9" evidence="2"/>
<dbReference type="PANTHER" id="PTHR18919">
    <property type="entry name" value="ACETYL-COA C-ACYLTRANSFERASE"/>
    <property type="match status" value="1"/>
</dbReference>
<keyword evidence="12" id="KW-1185">Reference proteome</keyword>
<evidence type="ECO:0000256" key="4">
    <source>
        <dbReference type="ARBA" id="ARBA00023315"/>
    </source>
</evidence>
<evidence type="ECO:0000256" key="8">
    <source>
        <dbReference type="RuleBase" id="RU003557"/>
    </source>
</evidence>
<dbReference type="AlphaFoldDB" id="A0A3E0HQD0"/>
<dbReference type="PROSITE" id="PS00098">
    <property type="entry name" value="THIOLASE_1"/>
    <property type="match status" value="1"/>
</dbReference>
<feature type="domain" description="Thiolase C-terminal" evidence="10">
    <location>
        <begin position="266"/>
        <end position="387"/>
    </location>
</feature>
<proteinExistence type="inferred from homology"/>
<dbReference type="InterPro" id="IPR020617">
    <property type="entry name" value="Thiolase_C"/>
</dbReference>
<keyword evidence="4 8" id="KW-0012">Acyltransferase</keyword>
<feature type="active site" description="Acyl-thioester intermediate" evidence="7">
    <location>
        <position position="89"/>
    </location>
</feature>
<evidence type="ECO:0000313" key="12">
    <source>
        <dbReference type="Proteomes" id="UP000256269"/>
    </source>
</evidence>
<dbReference type="PANTHER" id="PTHR18919:SF107">
    <property type="entry name" value="ACETYL-COA ACETYLTRANSFERASE, CYTOSOLIC"/>
    <property type="match status" value="1"/>
</dbReference>
<dbReference type="OrthoDB" id="1402717at2"/>
<dbReference type="SUPFAM" id="SSF53901">
    <property type="entry name" value="Thiolase-like"/>
    <property type="match status" value="2"/>
</dbReference>
<evidence type="ECO:0000313" key="11">
    <source>
        <dbReference type="EMBL" id="REH48618.1"/>
    </source>
</evidence>
<dbReference type="Pfam" id="PF00108">
    <property type="entry name" value="Thiolase_N"/>
    <property type="match status" value="1"/>
</dbReference>
<evidence type="ECO:0000259" key="10">
    <source>
        <dbReference type="Pfam" id="PF02803"/>
    </source>
</evidence>
<accession>A0A3E0HQD0</accession>
<evidence type="ECO:0000256" key="6">
    <source>
        <dbReference type="ARBA" id="ARBA00040529"/>
    </source>
</evidence>
<dbReference type="InterPro" id="IPR020615">
    <property type="entry name" value="Thiolase_acyl_enz_int_AS"/>
</dbReference>
<dbReference type="Pfam" id="PF02803">
    <property type="entry name" value="Thiolase_C"/>
    <property type="match status" value="1"/>
</dbReference>
<dbReference type="InterPro" id="IPR020616">
    <property type="entry name" value="Thiolase_N"/>
</dbReference>
<name>A0A3E0HQD0_9PSEU</name>
<feature type="domain" description="Thiolase N-terminal" evidence="9">
    <location>
        <begin position="4"/>
        <end position="258"/>
    </location>
</feature>
<sequence>MPEVFLVDGVRTAQGRYGGALAAQRPDDLAALTVAEAVGRSKVPADVIDEVILGAANQAGEDNRNVARMAVLLAGLPEHVPGYTVNRLCASGLTAIASAAQAIRAGEADVVVAGGVESMTRAPWVMAKPGTPWARPGEVSDTSLGWRFTNPRYDKQITLSMGETAEEVAALDGISREDSDAFAFRSHRRALKAIENGNFADEIIPVGDFAVDEGPRPSTTVDKLSTLKPVFRRDGVVTAGSSSPLSDGAAALVLASEEAVRTHNLTPRARVIAGASAGVAPHVMGLGPVPATEKLLARTGLRVDDLDAVELNEAFAVQSLAVIRRLKLDDEKVNADGGAIALGHPLGCSGARLMVTLLGRLERERGRRGLATLCVGVGQGVAMLVERV</sequence>
<organism evidence="11 12">
    <name type="scientific">Kutzneria buriramensis</name>
    <dbReference type="NCBI Taxonomy" id="1045776"/>
    <lineage>
        <taxon>Bacteria</taxon>
        <taxon>Bacillati</taxon>
        <taxon>Actinomycetota</taxon>
        <taxon>Actinomycetes</taxon>
        <taxon>Pseudonocardiales</taxon>
        <taxon>Pseudonocardiaceae</taxon>
        <taxon>Kutzneria</taxon>
    </lineage>
</organism>
<dbReference type="Proteomes" id="UP000256269">
    <property type="component" value="Unassembled WGS sequence"/>
</dbReference>
<keyword evidence="3 8" id="KW-0808">Transferase</keyword>
<comment type="caution">
    <text evidence="11">The sequence shown here is derived from an EMBL/GenBank/DDBJ whole genome shotgun (WGS) entry which is preliminary data.</text>
</comment>
<dbReference type="PROSITE" id="PS00737">
    <property type="entry name" value="THIOLASE_2"/>
    <property type="match status" value="1"/>
</dbReference>
<evidence type="ECO:0000259" key="9">
    <source>
        <dbReference type="Pfam" id="PF00108"/>
    </source>
</evidence>
<protein>
    <recommendedName>
        <fullName evidence="6">Probable acetyl-CoA acetyltransferase</fullName>
        <ecNumber evidence="2">2.3.1.9</ecNumber>
    </recommendedName>
    <alternativeName>
        <fullName evidence="5">Acetoacetyl-CoA thiolase</fullName>
    </alternativeName>
</protein>
<reference evidence="11 12" key="1">
    <citation type="submission" date="2018-08" db="EMBL/GenBank/DDBJ databases">
        <title>Genomic Encyclopedia of Archaeal and Bacterial Type Strains, Phase II (KMG-II): from individual species to whole genera.</title>
        <authorList>
            <person name="Goeker M."/>
        </authorList>
    </citation>
    <scope>NUCLEOTIDE SEQUENCE [LARGE SCALE GENOMIC DNA]</scope>
    <source>
        <strain evidence="11 12">DSM 45791</strain>
    </source>
</reference>
<dbReference type="FunFam" id="3.40.47.10:FF:000010">
    <property type="entry name" value="Acetyl-CoA acetyltransferase (Thiolase)"/>
    <property type="match status" value="1"/>
</dbReference>
<dbReference type="CDD" id="cd00751">
    <property type="entry name" value="thiolase"/>
    <property type="match status" value="1"/>
</dbReference>
<dbReference type="GO" id="GO:0003985">
    <property type="term" value="F:acetyl-CoA C-acetyltransferase activity"/>
    <property type="evidence" value="ECO:0007669"/>
    <property type="project" value="UniProtKB-EC"/>
</dbReference>
<feature type="active site" description="Proton acceptor" evidence="7">
    <location>
        <position position="374"/>
    </location>
</feature>
<dbReference type="EMBL" id="QUNO01000005">
    <property type="protein sequence ID" value="REH48618.1"/>
    <property type="molecule type" value="Genomic_DNA"/>
</dbReference>
<gene>
    <name evidence="11" type="ORF">BCF44_105477</name>
</gene>
<feature type="active site" description="Proton acceptor" evidence="7">
    <location>
        <position position="344"/>
    </location>
</feature>
<dbReference type="RefSeq" id="WP_116175364.1">
    <property type="nucleotide sequence ID" value="NZ_CP144375.1"/>
</dbReference>
<evidence type="ECO:0000256" key="3">
    <source>
        <dbReference type="ARBA" id="ARBA00022679"/>
    </source>
</evidence>
<evidence type="ECO:0000256" key="5">
    <source>
        <dbReference type="ARBA" id="ARBA00030755"/>
    </source>
</evidence>
<dbReference type="InterPro" id="IPR002155">
    <property type="entry name" value="Thiolase"/>
</dbReference>
<evidence type="ECO:0000256" key="2">
    <source>
        <dbReference type="ARBA" id="ARBA00012705"/>
    </source>
</evidence>
<dbReference type="InterPro" id="IPR016039">
    <property type="entry name" value="Thiolase-like"/>
</dbReference>
<dbReference type="PIRSF" id="PIRSF000429">
    <property type="entry name" value="Ac-CoA_Ac_transf"/>
    <property type="match status" value="1"/>
</dbReference>
<dbReference type="PROSITE" id="PS00099">
    <property type="entry name" value="THIOLASE_3"/>
    <property type="match status" value="1"/>
</dbReference>
<evidence type="ECO:0000256" key="7">
    <source>
        <dbReference type="PIRSR" id="PIRSR000429-1"/>
    </source>
</evidence>
<dbReference type="Gene3D" id="3.40.47.10">
    <property type="match status" value="1"/>
</dbReference>